<dbReference type="Gene3D" id="3.20.20.80">
    <property type="entry name" value="Glycosidases"/>
    <property type="match status" value="1"/>
</dbReference>
<evidence type="ECO:0000259" key="2">
    <source>
        <dbReference type="Pfam" id="PF16586"/>
    </source>
</evidence>
<protein>
    <recommendedName>
        <fullName evidence="5">DUF5060 domain-containing protein</fullName>
    </recommendedName>
</protein>
<dbReference type="InterPro" id="IPR024749">
    <property type="entry name" value="Collagen-bd_put"/>
</dbReference>
<evidence type="ECO:0008006" key="5">
    <source>
        <dbReference type="Google" id="ProtNLM"/>
    </source>
</evidence>
<feature type="domain" description="DUF5060" evidence="2">
    <location>
        <begin position="31"/>
        <end position="114"/>
    </location>
</feature>
<sequence length="607" mass="68900">MNLKTSNLIIVICFILGVSELLYAQNIKGELKKWHKVTLEFEGPLTAEDAENNPFLNYKLDVTFTHKKSGKTYVIPGYYAADGRAANSSASSGNIWKVHFAPDEIGHWEYAVKFVKGKWASIRVSNKLKSANYMDQMTGSINIEQTDKVGRDFRGKGRLQYVGERYLKFEENGEYFLKCGSDAPENFLAYEDFDGTFHNDGYKDDLVKTWEAHLQDWKKNDPSWKNGKGKAIIGAINYLSSKGMNAFSFITMNIEGDDKNVFPYVDYNTYDRFDTSKLDQWEILFEHADKLGMFLHFKTLEAENQGLLDHGGTGLYTKLYYRELIARFGHHLALNWNLCEETGDWQNPPKTFPVDVQGRLTLANYVSSIDPYKHHIVIHNGNWFTGLYGVDSKFTGASLQTNRADFANVHKQVLRIFDEANSEGSTWAVACDEPGDAQHALLPDSENPEHDNARKNGLWGAMMAGAWGTEWYFGYKHAHSDLTCQDFRSRDLFWEQGKICLDFFKNNNIEYWNMNSNDTLISSDGDFVLADAGKSYVVFLKNGGESTLDLGSNKGTYDVLWYNPRTGGKLQHGSIKTISHNGNGKPSLGEAPSQKNMDWVVYLNKIE</sequence>
<keyword evidence="4" id="KW-1185">Reference proteome</keyword>
<dbReference type="InterPro" id="IPR013783">
    <property type="entry name" value="Ig-like_fold"/>
</dbReference>
<evidence type="ECO:0000313" key="4">
    <source>
        <dbReference type="Proteomes" id="UP000636004"/>
    </source>
</evidence>
<reference evidence="3" key="2">
    <citation type="submission" date="2020-09" db="EMBL/GenBank/DDBJ databases">
        <authorList>
            <person name="Sun Q."/>
            <person name="Kim S."/>
        </authorList>
    </citation>
    <scope>NUCLEOTIDE SEQUENCE</scope>
    <source>
        <strain evidence="3">KCTC 12710</strain>
    </source>
</reference>
<dbReference type="InterPro" id="IPR032260">
    <property type="entry name" value="DUF5060"/>
</dbReference>
<evidence type="ECO:0000259" key="1">
    <source>
        <dbReference type="Pfam" id="PF12904"/>
    </source>
</evidence>
<dbReference type="EMBL" id="BMWZ01000003">
    <property type="protein sequence ID" value="GGZ77591.1"/>
    <property type="molecule type" value="Genomic_DNA"/>
</dbReference>
<evidence type="ECO:0000313" key="3">
    <source>
        <dbReference type="EMBL" id="GGZ77591.1"/>
    </source>
</evidence>
<proteinExistence type="predicted"/>
<accession>A0A918QXS1</accession>
<dbReference type="Pfam" id="PF12904">
    <property type="entry name" value="Collagen_bind_2"/>
    <property type="match status" value="1"/>
</dbReference>
<gene>
    <name evidence="3" type="ORF">GCM10007028_13580</name>
</gene>
<dbReference type="Proteomes" id="UP000636004">
    <property type="component" value="Unassembled WGS sequence"/>
</dbReference>
<name>A0A918QXS1_9FLAO</name>
<comment type="caution">
    <text evidence="3">The sequence shown here is derived from an EMBL/GenBank/DDBJ whole genome shotgun (WGS) entry which is preliminary data.</text>
</comment>
<feature type="domain" description="Putative collagen-binding" evidence="1">
    <location>
        <begin position="527"/>
        <end position="603"/>
    </location>
</feature>
<reference evidence="3" key="1">
    <citation type="journal article" date="2014" name="Int. J. Syst. Evol. Microbiol.">
        <title>Complete genome sequence of Corynebacterium casei LMG S-19264T (=DSM 44701T), isolated from a smear-ripened cheese.</title>
        <authorList>
            <consortium name="US DOE Joint Genome Institute (JGI-PGF)"/>
            <person name="Walter F."/>
            <person name="Albersmeier A."/>
            <person name="Kalinowski J."/>
            <person name="Ruckert C."/>
        </authorList>
    </citation>
    <scope>NUCLEOTIDE SEQUENCE</scope>
    <source>
        <strain evidence="3">KCTC 12710</strain>
    </source>
</reference>
<dbReference type="RefSeq" id="WP_189360041.1">
    <property type="nucleotide sequence ID" value="NZ_BMWZ01000003.1"/>
</dbReference>
<dbReference type="AlphaFoldDB" id="A0A918QXS1"/>
<organism evidence="3 4">
    <name type="scientific">Algibacter mikhailovii</name>
    <dbReference type="NCBI Taxonomy" id="425498"/>
    <lineage>
        <taxon>Bacteria</taxon>
        <taxon>Pseudomonadati</taxon>
        <taxon>Bacteroidota</taxon>
        <taxon>Flavobacteriia</taxon>
        <taxon>Flavobacteriales</taxon>
        <taxon>Flavobacteriaceae</taxon>
        <taxon>Algibacter</taxon>
    </lineage>
</organism>
<dbReference type="Gene3D" id="2.60.40.10">
    <property type="entry name" value="Immunoglobulins"/>
    <property type="match status" value="1"/>
</dbReference>
<dbReference type="Pfam" id="PF16586">
    <property type="entry name" value="DUF5060"/>
    <property type="match status" value="1"/>
</dbReference>